<dbReference type="InterPro" id="IPR046156">
    <property type="entry name" value="DUF6158"/>
</dbReference>
<dbReference type="Pfam" id="PF19655">
    <property type="entry name" value="DUF6158"/>
    <property type="match status" value="1"/>
</dbReference>
<dbReference type="RefSeq" id="WP_167928671.1">
    <property type="nucleotide sequence ID" value="NZ_JAATVY010000036.1"/>
</dbReference>
<evidence type="ECO:0000256" key="1">
    <source>
        <dbReference type="SAM" id="MobiDB-lite"/>
    </source>
</evidence>
<feature type="region of interest" description="Disordered" evidence="1">
    <location>
        <begin position="1"/>
        <end position="25"/>
    </location>
</feature>
<dbReference type="EMBL" id="JAATVY010000036">
    <property type="protein sequence ID" value="NJC73768.1"/>
    <property type="molecule type" value="Genomic_DNA"/>
</dbReference>
<accession>A0ABX0Y606</accession>
<organism evidence="2 3">
    <name type="scientific">Planosporangium thailandense</name>
    <dbReference type="NCBI Taxonomy" id="765197"/>
    <lineage>
        <taxon>Bacteria</taxon>
        <taxon>Bacillati</taxon>
        <taxon>Actinomycetota</taxon>
        <taxon>Actinomycetes</taxon>
        <taxon>Micromonosporales</taxon>
        <taxon>Micromonosporaceae</taxon>
        <taxon>Planosporangium</taxon>
    </lineage>
</organism>
<reference evidence="2 3" key="1">
    <citation type="submission" date="2020-03" db="EMBL/GenBank/DDBJ databases">
        <title>WGS of the type strain of Planosporangium spp.</title>
        <authorList>
            <person name="Thawai C."/>
        </authorList>
    </citation>
    <scope>NUCLEOTIDE SEQUENCE [LARGE SCALE GENOMIC DNA]</scope>
    <source>
        <strain evidence="2 3">TBRC 5610</strain>
    </source>
</reference>
<evidence type="ECO:0000313" key="2">
    <source>
        <dbReference type="EMBL" id="NJC73768.1"/>
    </source>
</evidence>
<sequence length="178" mass="19540">MTDNDIQGRPASELSDEELEQQGTQAHATRNWVFLHGSAEQFARHTTRMLELEREYLRRFPKRTWQGSGGAVGNREATAEAWRETVLGIVEQLTALLKLPDPKPAGPVADPAETFLLRVADADGRMHKLEAHQVAREVGLERAALAGLYKADPPLLTTEGHDRVLTAAGRARLTTGAA</sequence>
<protein>
    <submittedName>
        <fullName evidence="2">Uncharacterized protein</fullName>
    </submittedName>
</protein>
<gene>
    <name evidence="2" type="ORF">HC031_29240</name>
</gene>
<evidence type="ECO:0000313" key="3">
    <source>
        <dbReference type="Proteomes" id="UP000722989"/>
    </source>
</evidence>
<keyword evidence="3" id="KW-1185">Reference proteome</keyword>
<proteinExistence type="predicted"/>
<dbReference type="Proteomes" id="UP000722989">
    <property type="component" value="Unassembled WGS sequence"/>
</dbReference>
<comment type="caution">
    <text evidence="2">The sequence shown here is derived from an EMBL/GenBank/DDBJ whole genome shotgun (WGS) entry which is preliminary data.</text>
</comment>
<name>A0ABX0Y606_9ACTN</name>